<evidence type="ECO:0000256" key="1">
    <source>
        <dbReference type="SAM" id="SignalP"/>
    </source>
</evidence>
<dbReference type="Pfam" id="PF11790">
    <property type="entry name" value="Glyco_hydro_cc"/>
    <property type="match status" value="1"/>
</dbReference>
<dbReference type="InterPro" id="IPR017853">
    <property type="entry name" value="GH"/>
</dbReference>
<evidence type="ECO:0000313" key="4">
    <source>
        <dbReference type="Proteomes" id="UP000016931"/>
    </source>
</evidence>
<reference evidence="3 4" key="1">
    <citation type="journal article" date="2012" name="PLoS Pathog.">
        <title>Diverse lifestyles and strategies of plant pathogenesis encoded in the genomes of eighteen Dothideomycetes fungi.</title>
        <authorList>
            <person name="Ohm R.A."/>
            <person name="Feau N."/>
            <person name="Henrissat B."/>
            <person name="Schoch C.L."/>
            <person name="Horwitz B.A."/>
            <person name="Barry K.W."/>
            <person name="Condon B.J."/>
            <person name="Copeland A.C."/>
            <person name="Dhillon B."/>
            <person name="Glaser F."/>
            <person name="Hesse C.N."/>
            <person name="Kosti I."/>
            <person name="LaButti K."/>
            <person name="Lindquist E.A."/>
            <person name="Lucas S."/>
            <person name="Salamov A.A."/>
            <person name="Bradshaw R.E."/>
            <person name="Ciuffetti L."/>
            <person name="Hamelin R.C."/>
            <person name="Kema G.H.J."/>
            <person name="Lawrence C."/>
            <person name="Scott J.A."/>
            <person name="Spatafora J.W."/>
            <person name="Turgeon B.G."/>
            <person name="de Wit P.J.G.M."/>
            <person name="Zhong S."/>
            <person name="Goodwin S.B."/>
            <person name="Grigoriev I.V."/>
        </authorList>
    </citation>
    <scope>NUCLEOTIDE SEQUENCE [LARGE SCALE GENOMIC DNA]</scope>
    <source>
        <strain evidence="3 4">SO2202</strain>
    </source>
</reference>
<dbReference type="EMBL" id="KB456264">
    <property type="protein sequence ID" value="EMF12740.1"/>
    <property type="molecule type" value="Genomic_DNA"/>
</dbReference>
<dbReference type="AlphaFoldDB" id="M3D3D4"/>
<feature type="chain" id="PRO_5004033058" evidence="1">
    <location>
        <begin position="24"/>
        <end position="320"/>
    </location>
</feature>
<name>M3D3D4_SPHMS</name>
<dbReference type="GeneID" id="27902622"/>
<dbReference type="OrthoDB" id="43654at2759"/>
<protein>
    <submittedName>
        <fullName evidence="3">Glycoside hydrolase family 128 protein</fullName>
    </submittedName>
</protein>
<sequence length="320" mass="34786">MRPTSTTTTLALAATLLTTPILAQQTAPTSAKRGLAYVETSESSDDHYWTSGDLTWYYNWSPTPNSTFDNTPLQFVPMLFGGDSSSSSSSTSFSTQIKSLISSGRNITWILGFNEPDGCSGSSYGSSCLDAQTASEIWIRELEPLKTEFPYLQLGAPAVTSAPTGFTWLQNFFSACAGKCRADFIPVHYYGDFEGFASHVGQVNATYANMSMWVTEWAFPEEKLEETQDFYNQSIAFLDRVEYITHYSYFGGFRSSVSNVGPNSALLTQKGELTDMGAWYLGEAATGNVPKGDASTRGVAGSRFTGSVLLVIVAAVWCMG</sequence>
<dbReference type="GO" id="GO:0071966">
    <property type="term" value="P:fungal-type cell wall polysaccharide metabolic process"/>
    <property type="evidence" value="ECO:0007669"/>
    <property type="project" value="TreeGrafter"/>
</dbReference>
<dbReference type="OMA" id="WYDINST"/>
<keyword evidence="1" id="KW-0732">Signal</keyword>
<keyword evidence="4" id="KW-1185">Reference proteome</keyword>
<dbReference type="HOGENOM" id="CLU_040908_3_2_1"/>
<dbReference type="InterPro" id="IPR053183">
    <property type="entry name" value="ASL1"/>
</dbReference>
<dbReference type="PANTHER" id="PTHR34154:SF3">
    <property type="entry name" value="ALKALI-SENSITIVE LINKAGE PROTEIN 1"/>
    <property type="match status" value="1"/>
</dbReference>
<dbReference type="PANTHER" id="PTHR34154">
    <property type="entry name" value="ALKALI-SENSITIVE LINKAGE PROTEIN 1"/>
    <property type="match status" value="1"/>
</dbReference>
<dbReference type="InterPro" id="IPR024655">
    <property type="entry name" value="Asl1_glyco_hydro_catalytic"/>
</dbReference>
<evidence type="ECO:0000313" key="3">
    <source>
        <dbReference type="EMBL" id="EMF12740.1"/>
    </source>
</evidence>
<dbReference type="RefSeq" id="XP_016760861.1">
    <property type="nucleotide sequence ID" value="XM_016905485.1"/>
</dbReference>
<dbReference type="FunFam" id="3.20.20.80:FF:000207">
    <property type="entry name" value="Glycoside hydrolase family 128 protein"/>
    <property type="match status" value="1"/>
</dbReference>
<dbReference type="GO" id="GO:0009277">
    <property type="term" value="C:fungal-type cell wall"/>
    <property type="evidence" value="ECO:0007669"/>
    <property type="project" value="TreeGrafter"/>
</dbReference>
<organism evidence="3 4">
    <name type="scientific">Sphaerulina musiva (strain SO2202)</name>
    <name type="common">Poplar stem canker fungus</name>
    <name type="synonym">Septoria musiva</name>
    <dbReference type="NCBI Taxonomy" id="692275"/>
    <lineage>
        <taxon>Eukaryota</taxon>
        <taxon>Fungi</taxon>
        <taxon>Dikarya</taxon>
        <taxon>Ascomycota</taxon>
        <taxon>Pezizomycotina</taxon>
        <taxon>Dothideomycetes</taxon>
        <taxon>Dothideomycetidae</taxon>
        <taxon>Mycosphaerellales</taxon>
        <taxon>Mycosphaerellaceae</taxon>
        <taxon>Sphaerulina</taxon>
    </lineage>
</organism>
<proteinExistence type="predicted"/>
<gene>
    <name evidence="3" type="ORF">SEPMUDRAFT_149316</name>
</gene>
<dbReference type="GO" id="GO:0016787">
    <property type="term" value="F:hydrolase activity"/>
    <property type="evidence" value="ECO:0007669"/>
    <property type="project" value="UniProtKB-KW"/>
</dbReference>
<dbReference type="SUPFAM" id="SSF51445">
    <property type="entry name" value="(Trans)glycosidases"/>
    <property type="match status" value="1"/>
</dbReference>
<dbReference type="eggNOG" id="ENOG502S2W1">
    <property type="taxonomic scope" value="Eukaryota"/>
</dbReference>
<dbReference type="STRING" id="692275.M3D3D4"/>
<feature type="signal peptide" evidence="1">
    <location>
        <begin position="1"/>
        <end position="23"/>
    </location>
</feature>
<feature type="domain" description="Asl1-like glycosyl hydrolase catalytic" evidence="2">
    <location>
        <begin position="34"/>
        <end position="280"/>
    </location>
</feature>
<dbReference type="Gene3D" id="3.20.20.80">
    <property type="entry name" value="Glycosidases"/>
    <property type="match status" value="1"/>
</dbReference>
<dbReference type="Proteomes" id="UP000016931">
    <property type="component" value="Unassembled WGS sequence"/>
</dbReference>
<accession>M3D3D4</accession>
<evidence type="ECO:0000259" key="2">
    <source>
        <dbReference type="Pfam" id="PF11790"/>
    </source>
</evidence>
<keyword evidence="3" id="KW-0378">Hydrolase</keyword>